<evidence type="ECO:0000259" key="17">
    <source>
        <dbReference type="PROSITE" id="PS50110"/>
    </source>
</evidence>
<dbReference type="Pfam" id="PF00072">
    <property type="entry name" value="Response_reg"/>
    <property type="match status" value="1"/>
</dbReference>
<dbReference type="CDD" id="cd17561">
    <property type="entry name" value="REC_Spo0A"/>
    <property type="match status" value="1"/>
</dbReference>
<dbReference type="RefSeq" id="WP_006904790.1">
    <property type="nucleotide sequence ID" value="NZ_JH976536.1"/>
</dbReference>
<dbReference type="Gene3D" id="3.40.50.2300">
    <property type="match status" value="1"/>
</dbReference>
<evidence type="ECO:0000313" key="18">
    <source>
        <dbReference type="EMBL" id="EKP93844.1"/>
    </source>
</evidence>
<keyword evidence="14 15" id="KW-0479">Metal-binding</keyword>
<comment type="cofactor">
    <cofactor evidence="14 15">
        <name>Ca(2+)</name>
        <dbReference type="ChEBI" id="CHEBI:29108"/>
    </cofactor>
    <text evidence="14 15">Binds 1 Ca(2+) ion per subunit.</text>
</comment>
<dbReference type="InterPro" id="IPR012052">
    <property type="entry name" value="Spore_0_A"/>
</dbReference>
<sequence length="270" mass="29984">MVQAATAMAQPAPALPAEPIRVLIADDNREFCELLATYLEQQPDMELVGIAHDGQDVVERIQSSAPDVVLLDVIMPHLDGIGVLETLAAMELPRRPQVVMLTAFGQESVSRRVAELGASYFVLKPFDLDVLADRIRQVAGAGRQPARRAPAPARDRNLEVEVTNLLHQIGIPAHIKGYLYLREAILRVVHRVELLGAVTKELYPSIAVKYDTTPSRVERAIRHAIEVAWNRGNMDVVNRLFGHTVHADRGKPTNSEFIAMVADRLRMNMK</sequence>
<evidence type="ECO:0000256" key="1">
    <source>
        <dbReference type="ARBA" id="ARBA00004496"/>
    </source>
</evidence>
<keyword evidence="8 14" id="KW-0902">Two-component regulatory system</keyword>
<dbReference type="GO" id="GO:0042173">
    <property type="term" value="P:regulation of sporulation resulting in formation of a cellular spore"/>
    <property type="evidence" value="ECO:0007669"/>
    <property type="project" value="InterPro"/>
</dbReference>
<dbReference type="SUPFAM" id="SSF46894">
    <property type="entry name" value="C-terminal effector domain of the bipartite response regulators"/>
    <property type="match status" value="1"/>
</dbReference>
<keyword evidence="11 14" id="KW-0010">Activator</keyword>
<evidence type="ECO:0000256" key="8">
    <source>
        <dbReference type="ARBA" id="ARBA00023012"/>
    </source>
</evidence>
<dbReference type="Proteomes" id="UP000005710">
    <property type="component" value="Unassembled WGS sequence"/>
</dbReference>
<evidence type="ECO:0000256" key="15">
    <source>
        <dbReference type="PIRSR" id="PIRSR002937-1"/>
    </source>
</evidence>
<keyword evidence="19" id="KW-1185">Reference proteome</keyword>
<evidence type="ECO:0000256" key="11">
    <source>
        <dbReference type="ARBA" id="ARBA00023159"/>
    </source>
</evidence>
<keyword evidence="7 14" id="KW-0749">Sporulation</keyword>
<reference evidence="18" key="2">
    <citation type="submission" date="2012-10" db="EMBL/GenBank/DDBJ databases">
        <title>Improved high-quality draft of Thermaerobacter subterraneus C21, DSM 13965.</title>
        <authorList>
            <consortium name="DOE Joint Genome Institute"/>
            <person name="Eisen J."/>
            <person name="Huntemann M."/>
            <person name="Wei C.-L."/>
            <person name="Han J."/>
            <person name="Detter J.C."/>
            <person name="Han C."/>
            <person name="Tapia R."/>
            <person name="Chen A."/>
            <person name="Kyrpides N."/>
            <person name="Mavromatis K."/>
            <person name="Markowitz V."/>
            <person name="Szeto E."/>
            <person name="Ivanova N."/>
            <person name="Mikhailova N."/>
            <person name="Ovchinnikova G."/>
            <person name="Pagani I."/>
            <person name="Pati A."/>
            <person name="Goodwin L."/>
            <person name="Nordberg H.P."/>
            <person name="Cantor M.N."/>
            <person name="Hua S.X."/>
            <person name="Woyke T."/>
            <person name="Eisen J."/>
            <person name="Klenk H.-P."/>
        </authorList>
    </citation>
    <scope>NUCLEOTIDE SEQUENCE [LARGE SCALE GENOMIC DNA]</scope>
    <source>
        <strain evidence="18">DSM 13965</strain>
    </source>
</reference>
<keyword evidence="4 14" id="KW-0678">Repressor</keyword>
<dbReference type="InterPro" id="IPR014879">
    <property type="entry name" value="Spo0A_C"/>
</dbReference>
<evidence type="ECO:0000256" key="4">
    <source>
        <dbReference type="ARBA" id="ARBA00022491"/>
    </source>
</evidence>
<dbReference type="SMART" id="SM00448">
    <property type="entry name" value="REC"/>
    <property type="match status" value="1"/>
</dbReference>
<feature type="binding site" evidence="15">
    <location>
        <position position="27"/>
    </location>
    <ligand>
        <name>Ca(2+)</name>
        <dbReference type="ChEBI" id="CHEBI:29108"/>
    </ligand>
</feature>
<evidence type="ECO:0000256" key="3">
    <source>
        <dbReference type="ARBA" id="ARBA00022490"/>
    </source>
</evidence>
<keyword evidence="5 16" id="KW-0597">Phosphoprotein</keyword>
<dbReference type="InterPro" id="IPR011006">
    <property type="entry name" value="CheY-like_superfamily"/>
</dbReference>
<dbReference type="PANTHER" id="PTHR48111:SF1">
    <property type="entry name" value="TWO-COMPONENT RESPONSE REGULATOR ORR33"/>
    <property type="match status" value="1"/>
</dbReference>
<dbReference type="GO" id="GO:0051606">
    <property type="term" value="P:detection of stimulus"/>
    <property type="evidence" value="ECO:0007669"/>
    <property type="project" value="UniProtKB-UniRule"/>
</dbReference>
<dbReference type="PIRSF" id="PIRSF002937">
    <property type="entry name" value="Res_reg_Spo0A"/>
    <property type="match status" value="1"/>
</dbReference>
<protein>
    <recommendedName>
        <fullName evidence="2 14">Stage 0 sporulation protein A homolog</fullName>
    </recommendedName>
</protein>
<evidence type="ECO:0000256" key="7">
    <source>
        <dbReference type="ARBA" id="ARBA00022969"/>
    </source>
</evidence>
<feature type="domain" description="Response regulatory" evidence="17">
    <location>
        <begin position="21"/>
        <end position="139"/>
    </location>
</feature>
<comment type="caution">
    <text evidence="18">The sequence shown here is derived from an EMBL/GenBank/DDBJ whole genome shotgun (WGS) entry which is preliminary data.</text>
</comment>
<organism evidence="18 19">
    <name type="scientific">Thermaerobacter subterraneus DSM 13965</name>
    <dbReference type="NCBI Taxonomy" id="867903"/>
    <lineage>
        <taxon>Bacteria</taxon>
        <taxon>Bacillati</taxon>
        <taxon>Bacillota</taxon>
        <taxon>Clostridia</taxon>
        <taxon>Eubacteriales</taxon>
        <taxon>Clostridiales Family XVII. Incertae Sedis</taxon>
        <taxon>Thermaerobacter</taxon>
    </lineage>
</organism>
<dbReference type="PANTHER" id="PTHR48111">
    <property type="entry name" value="REGULATOR OF RPOS"/>
    <property type="match status" value="1"/>
</dbReference>
<dbReference type="Pfam" id="PF08769">
    <property type="entry name" value="Spo0A_C"/>
    <property type="match status" value="1"/>
</dbReference>
<keyword evidence="9 14" id="KW-0805">Transcription regulation</keyword>
<evidence type="ECO:0000256" key="14">
    <source>
        <dbReference type="PIRNR" id="PIRNR002937"/>
    </source>
</evidence>
<evidence type="ECO:0000256" key="5">
    <source>
        <dbReference type="ARBA" id="ARBA00022553"/>
    </source>
</evidence>
<name>K6PZ44_9FIRM</name>
<evidence type="ECO:0000256" key="13">
    <source>
        <dbReference type="ARBA" id="ARBA00024867"/>
    </source>
</evidence>
<dbReference type="InterPro" id="IPR001789">
    <property type="entry name" value="Sig_transdc_resp-reg_receiver"/>
</dbReference>
<dbReference type="NCBIfam" id="TIGR02875">
    <property type="entry name" value="spore_0_A"/>
    <property type="match status" value="1"/>
</dbReference>
<evidence type="ECO:0000256" key="2">
    <source>
        <dbReference type="ARBA" id="ARBA00018672"/>
    </source>
</evidence>
<accession>K6PZ44</accession>
<gene>
    <name evidence="18" type="ORF">ThesuDRAFT_00088</name>
</gene>
<dbReference type="GO" id="GO:0005829">
    <property type="term" value="C:cytosol"/>
    <property type="evidence" value="ECO:0007669"/>
    <property type="project" value="TreeGrafter"/>
</dbReference>
<keyword evidence="12 14" id="KW-0804">Transcription</keyword>
<dbReference type="InterPro" id="IPR016032">
    <property type="entry name" value="Sig_transdc_resp-reg_C-effctor"/>
</dbReference>
<dbReference type="PROSITE" id="PS50110">
    <property type="entry name" value="RESPONSE_REGULATORY"/>
    <property type="match status" value="1"/>
</dbReference>
<feature type="binding site" evidence="15">
    <location>
        <position position="72"/>
    </location>
    <ligand>
        <name>Ca(2+)</name>
        <dbReference type="ChEBI" id="CHEBI:29108"/>
    </ligand>
</feature>
<evidence type="ECO:0000256" key="9">
    <source>
        <dbReference type="ARBA" id="ARBA00023015"/>
    </source>
</evidence>
<evidence type="ECO:0000256" key="16">
    <source>
        <dbReference type="PROSITE-ProRule" id="PRU00169"/>
    </source>
</evidence>
<dbReference type="OrthoDB" id="9793299at2"/>
<reference evidence="18" key="1">
    <citation type="submission" date="2010-10" db="EMBL/GenBank/DDBJ databases">
        <authorList>
            <consortium name="US DOE Joint Genome Institute (JGI-PGF)"/>
            <person name="Lucas S."/>
            <person name="Copeland A."/>
            <person name="Lapidus A."/>
            <person name="Bruce D."/>
            <person name="Goodwin L."/>
            <person name="Pitluck S."/>
            <person name="Kyrpides N."/>
            <person name="Mavromatis K."/>
            <person name="Detter J.C."/>
            <person name="Han C."/>
            <person name="Land M."/>
            <person name="Hauser L."/>
            <person name="Markowitz V."/>
            <person name="Cheng J.-F."/>
            <person name="Hugenholtz P."/>
            <person name="Woyke T."/>
            <person name="Wu D."/>
            <person name="Pukall R."/>
            <person name="Wahrenburg C."/>
            <person name="Brambilla E."/>
            <person name="Klenk H.-P."/>
            <person name="Eisen J.A."/>
        </authorList>
    </citation>
    <scope>NUCLEOTIDE SEQUENCE [LARGE SCALE GENOMIC DNA]</scope>
    <source>
        <strain evidence="18">DSM 13965</strain>
    </source>
</reference>
<feature type="modified residue" description="4-aspartylphosphate" evidence="16">
    <location>
        <position position="72"/>
    </location>
</feature>
<feature type="binding site" evidence="15">
    <location>
        <position position="26"/>
    </location>
    <ligand>
        <name>Ca(2+)</name>
        <dbReference type="ChEBI" id="CHEBI:29108"/>
    </ligand>
</feature>
<dbReference type="AlphaFoldDB" id="K6PZ44"/>
<dbReference type="GO" id="GO:0000156">
    <property type="term" value="F:phosphorelay response regulator activity"/>
    <property type="evidence" value="ECO:0007669"/>
    <property type="project" value="TreeGrafter"/>
</dbReference>
<evidence type="ECO:0000256" key="10">
    <source>
        <dbReference type="ARBA" id="ARBA00023125"/>
    </source>
</evidence>
<dbReference type="GO" id="GO:0005509">
    <property type="term" value="F:calcium ion binding"/>
    <property type="evidence" value="ECO:0007669"/>
    <property type="project" value="UniProtKB-UniRule"/>
</dbReference>
<dbReference type="STRING" id="867903.ThesuDRAFT_00088"/>
<keyword evidence="3 14" id="KW-0963">Cytoplasm</keyword>
<dbReference type="GO" id="GO:0003700">
    <property type="term" value="F:DNA-binding transcription factor activity"/>
    <property type="evidence" value="ECO:0007669"/>
    <property type="project" value="InterPro"/>
</dbReference>
<dbReference type="GO" id="GO:0030435">
    <property type="term" value="P:sporulation resulting in formation of a cellular spore"/>
    <property type="evidence" value="ECO:0007669"/>
    <property type="project" value="UniProtKB-UniRule"/>
</dbReference>
<dbReference type="SUPFAM" id="SSF52172">
    <property type="entry name" value="CheY-like"/>
    <property type="match status" value="1"/>
</dbReference>
<dbReference type="InterPro" id="IPR036388">
    <property type="entry name" value="WH-like_DNA-bd_sf"/>
</dbReference>
<evidence type="ECO:0000256" key="6">
    <source>
        <dbReference type="ARBA" id="ARBA00022837"/>
    </source>
</evidence>
<dbReference type="EMBL" id="AENY02000004">
    <property type="protein sequence ID" value="EKP93844.1"/>
    <property type="molecule type" value="Genomic_DNA"/>
</dbReference>
<dbReference type="HOGENOM" id="CLU_072509_0_0_9"/>
<evidence type="ECO:0000313" key="19">
    <source>
        <dbReference type="Proteomes" id="UP000005710"/>
    </source>
</evidence>
<evidence type="ECO:0000256" key="12">
    <source>
        <dbReference type="ARBA" id="ARBA00023163"/>
    </source>
</evidence>
<dbReference type="GO" id="GO:0032993">
    <property type="term" value="C:protein-DNA complex"/>
    <property type="evidence" value="ECO:0007669"/>
    <property type="project" value="TreeGrafter"/>
</dbReference>
<dbReference type="InterPro" id="IPR039420">
    <property type="entry name" value="WalR-like"/>
</dbReference>
<comment type="subcellular location">
    <subcellularLocation>
        <location evidence="1 14">Cytoplasm</location>
    </subcellularLocation>
</comment>
<dbReference type="eggNOG" id="COG2197">
    <property type="taxonomic scope" value="Bacteria"/>
</dbReference>
<dbReference type="Gene3D" id="1.10.10.10">
    <property type="entry name" value="Winged helix-like DNA-binding domain superfamily/Winged helix DNA-binding domain"/>
    <property type="match status" value="1"/>
</dbReference>
<keyword evidence="6 14" id="KW-0106">Calcium</keyword>
<proteinExistence type="predicted"/>
<keyword evidence="10 14" id="KW-0238">DNA-binding</keyword>
<dbReference type="GO" id="GO:0000976">
    <property type="term" value="F:transcription cis-regulatory region binding"/>
    <property type="evidence" value="ECO:0007669"/>
    <property type="project" value="TreeGrafter"/>
</dbReference>
<comment type="function">
    <text evidence="13 14">May play the central regulatory role in sporulation. It may be an element of the effector pathway responsible for the activation of sporulation genes in response to nutritional stress. Spo0A may act in concert with spo0H (a sigma factor) to control the expression of some genes that are critical to the sporulation process.</text>
</comment>